<name>A0A6C0C8B9_9ZZZZ</name>
<organism evidence="2">
    <name type="scientific">viral metagenome</name>
    <dbReference type="NCBI Taxonomy" id="1070528"/>
    <lineage>
        <taxon>unclassified sequences</taxon>
        <taxon>metagenomes</taxon>
        <taxon>organismal metagenomes</taxon>
    </lineage>
</organism>
<evidence type="ECO:0000256" key="1">
    <source>
        <dbReference type="SAM" id="Phobius"/>
    </source>
</evidence>
<keyword evidence="1" id="KW-0812">Transmembrane</keyword>
<dbReference type="EMBL" id="MN739359">
    <property type="protein sequence ID" value="QHT00828.1"/>
    <property type="molecule type" value="Genomic_DNA"/>
</dbReference>
<protein>
    <submittedName>
        <fullName evidence="2">Uncharacterized protein</fullName>
    </submittedName>
</protein>
<evidence type="ECO:0000313" key="2">
    <source>
        <dbReference type="EMBL" id="QHT00828.1"/>
    </source>
</evidence>
<accession>A0A6C0C8B9</accession>
<dbReference type="AlphaFoldDB" id="A0A6C0C8B9"/>
<proteinExistence type="predicted"/>
<keyword evidence="1" id="KW-0472">Membrane</keyword>
<feature type="transmembrane region" description="Helical" evidence="1">
    <location>
        <begin position="6"/>
        <end position="23"/>
    </location>
</feature>
<sequence length="67" mass="7819">MFQIDIFYIFVGLCVGFFIVYVTSPPPKIVIKYPTLENIKDTTYIDEKGQCYKYYSKEIKCNLSDSS</sequence>
<reference evidence="2" key="1">
    <citation type="journal article" date="2020" name="Nature">
        <title>Giant virus diversity and host interactions through global metagenomics.</title>
        <authorList>
            <person name="Schulz F."/>
            <person name="Roux S."/>
            <person name="Paez-Espino D."/>
            <person name="Jungbluth S."/>
            <person name="Walsh D.A."/>
            <person name="Denef V.J."/>
            <person name="McMahon K.D."/>
            <person name="Konstantinidis K.T."/>
            <person name="Eloe-Fadrosh E.A."/>
            <person name="Kyrpides N.C."/>
            <person name="Woyke T."/>
        </authorList>
    </citation>
    <scope>NUCLEOTIDE SEQUENCE</scope>
    <source>
        <strain evidence="2">GVMAG-M-3300020192-26</strain>
    </source>
</reference>
<keyword evidence="1" id="KW-1133">Transmembrane helix</keyword>